<dbReference type="PROSITE" id="PS50969">
    <property type="entry name" value="FCP1"/>
    <property type="match status" value="1"/>
</dbReference>
<dbReference type="KEGG" id="dwi:6652359"/>
<dbReference type="InterPro" id="IPR004274">
    <property type="entry name" value="FCP1_dom"/>
</dbReference>
<dbReference type="OrthoDB" id="277011at2759"/>
<evidence type="ECO:0000313" key="2">
    <source>
        <dbReference type="EMBL" id="EDW85638.1"/>
    </source>
</evidence>
<name>B4NMP9_DROWI</name>
<dbReference type="EMBL" id="CH964282">
    <property type="protein sequence ID" value="EDW85638.1"/>
    <property type="molecule type" value="Genomic_DNA"/>
</dbReference>
<keyword evidence="2" id="KW-0378">Hydrolase</keyword>
<dbReference type="InterPro" id="IPR050365">
    <property type="entry name" value="TIM50"/>
</dbReference>
<reference evidence="2" key="4">
    <citation type="submission" date="2008-06" db="EMBL/GenBank/DDBJ databases">
        <authorList>
            <consortium name="FlyBase"/>
        </authorList>
    </citation>
    <scope>NUCLEOTIDE SEQUENCE</scope>
    <source>
        <strain evidence="2">TSC#14030-0811.24</strain>
    </source>
</reference>
<dbReference type="CDD" id="cd07521">
    <property type="entry name" value="HAD_FCP1-like"/>
    <property type="match status" value="1"/>
</dbReference>
<keyword evidence="3" id="KW-1185">Reference proteome</keyword>
<dbReference type="AlphaFoldDB" id="B4NMP9"/>
<reference evidence="2" key="1">
    <citation type="submission" date="2006-08" db="EMBL/GenBank/DDBJ databases">
        <authorList>
            <person name="Remington K."/>
            <person name="Strausberg R."/>
            <person name="Sutton G."/>
            <person name="Walenz B."/>
            <person name="Johnson J."/>
            <person name="Utterback T."/>
            <person name="Venter J.C."/>
        </authorList>
    </citation>
    <scope>NUCLEOTIDE SEQUENCE</scope>
    <source>
        <strain evidence="2">TSC#14030-0811.24</strain>
    </source>
</reference>
<dbReference type="Pfam" id="PF03031">
    <property type="entry name" value="NIF"/>
    <property type="match status" value="1"/>
</dbReference>
<dbReference type="HOGENOM" id="CLU_020262_4_3_1"/>
<dbReference type="InterPro" id="IPR011948">
    <property type="entry name" value="Dullard_phosphatase"/>
</dbReference>
<feature type="domain" description="FCP1 homology" evidence="1">
    <location>
        <begin position="85"/>
        <end position="259"/>
    </location>
</feature>
<dbReference type="InterPro" id="IPR036412">
    <property type="entry name" value="HAD-like_sf"/>
</dbReference>
<protein>
    <recommendedName>
        <fullName evidence="1">FCP1 homology domain-containing protein</fullName>
    </recommendedName>
</protein>
<sequence>MTREPSVAETIAVKSQENNLLKQDILLGNRFKIIGISLGCIIELGSYIKRFLGYLIFKINAFFQPDRYFSYDEVPLSPEMEETLANICRKTLVLDLDETLIHSCYNDPDTNDSVGCSQVPDRAVPDYMMTVNIEEASSITFQVYKRPHVDEFLDFVSKWYDLVIYTASLEEYASEVVDRLDAGRGILPRRFYRQHCRSSTTILCKDLNLVNEDLCSTFIIDNSPNAYRDFPENAIPIKTYIYDPSDKELAKLLPFLDALRFTKDVRTILGRRTLI</sequence>
<dbReference type="Proteomes" id="UP000007798">
    <property type="component" value="Unassembled WGS sequence"/>
</dbReference>
<reference evidence="2" key="2">
    <citation type="journal article" date="2007" name="Nature">
        <title>Evolution of genes and genomes on the Drosophila phylogeny.</title>
        <authorList>
            <consortium name="Drosophila 12 Genomes Consortium"/>
            <person name="Clark A.G."/>
            <person name="Eisen M.B."/>
            <person name="Smith D.R."/>
            <person name="Bergman C.M."/>
            <person name="Oliver B."/>
            <person name="Markow T.A."/>
            <person name="Kaufman T.C."/>
            <person name="Kellis M."/>
            <person name="Gelbart W."/>
            <person name="Iyer V.N."/>
            <person name="Pollard D.A."/>
            <person name="Sackton T.B."/>
            <person name="Larracuente A.M."/>
            <person name="Singh N.D."/>
            <person name="Abad J.P."/>
            <person name="Abt D.N."/>
            <person name="Adryan B."/>
            <person name="Aguade M."/>
            <person name="Akashi H."/>
            <person name="Anderson W.W."/>
            <person name="Aquadro C.F."/>
            <person name="Ardell D.H."/>
            <person name="Arguello R."/>
            <person name="Artieri C.G."/>
            <person name="Barbash D.A."/>
            <person name="Barker D."/>
            <person name="Barsanti P."/>
            <person name="Batterham P."/>
            <person name="Batzoglou S."/>
            <person name="Begun D."/>
            <person name="Bhutkar A."/>
            <person name="Blanco E."/>
            <person name="Bosak S.A."/>
            <person name="Bradley R.K."/>
            <person name="Brand A.D."/>
            <person name="Brent M.R."/>
            <person name="Brooks A.N."/>
            <person name="Brown R.H."/>
            <person name="Butlin R.K."/>
            <person name="Caggese C."/>
            <person name="Calvi B.R."/>
            <person name="Bernardo de Carvalho A."/>
            <person name="Caspi A."/>
            <person name="Castrezana S."/>
            <person name="Celniker S.E."/>
            <person name="Chang J.L."/>
            <person name="Chapple C."/>
            <person name="Chatterji S."/>
            <person name="Chinwalla A."/>
            <person name="Civetta A."/>
            <person name="Clifton S.W."/>
            <person name="Comeron J.M."/>
            <person name="Costello J.C."/>
            <person name="Coyne J.A."/>
            <person name="Daub J."/>
            <person name="David R.G."/>
            <person name="Delcher A.L."/>
            <person name="Delehaunty K."/>
            <person name="Do C.B."/>
            <person name="Ebling H."/>
            <person name="Edwards K."/>
            <person name="Eickbush T."/>
            <person name="Evans J.D."/>
            <person name="Filipski A."/>
            <person name="Findeiss S."/>
            <person name="Freyhult E."/>
            <person name="Fulton L."/>
            <person name="Fulton R."/>
            <person name="Garcia A.C."/>
            <person name="Gardiner A."/>
            <person name="Garfield D.A."/>
            <person name="Garvin B.E."/>
            <person name="Gibson G."/>
            <person name="Gilbert D."/>
            <person name="Gnerre S."/>
            <person name="Godfrey J."/>
            <person name="Good R."/>
            <person name="Gotea V."/>
            <person name="Gravely B."/>
            <person name="Greenberg A.J."/>
            <person name="Griffiths-Jones S."/>
            <person name="Gross S."/>
            <person name="Guigo R."/>
            <person name="Gustafson E.A."/>
            <person name="Haerty W."/>
            <person name="Hahn M.W."/>
            <person name="Halligan D.L."/>
            <person name="Halpern A.L."/>
            <person name="Halter G.M."/>
            <person name="Han M.V."/>
            <person name="Heger A."/>
            <person name="Hillier L."/>
            <person name="Hinrichs A.S."/>
            <person name="Holmes I."/>
            <person name="Hoskins R.A."/>
            <person name="Hubisz M.J."/>
            <person name="Hultmark D."/>
            <person name="Huntley M.A."/>
            <person name="Jaffe D.B."/>
            <person name="Jagadeeshan S."/>
            <person name="Jeck W.R."/>
            <person name="Johnson J."/>
            <person name="Jones C.D."/>
            <person name="Jordan W.C."/>
            <person name="Karpen G.H."/>
            <person name="Kataoka E."/>
            <person name="Keightley P.D."/>
            <person name="Kheradpour P."/>
            <person name="Kirkness E.F."/>
            <person name="Koerich L.B."/>
            <person name="Kristiansen K."/>
            <person name="Kudrna D."/>
            <person name="Kulathinal R.J."/>
            <person name="Kumar S."/>
            <person name="Kwok R."/>
            <person name="Lander E."/>
            <person name="Langley C.H."/>
            <person name="Lapoint R."/>
            <person name="Lazzaro B.P."/>
            <person name="Lee S.J."/>
            <person name="Levesque L."/>
            <person name="Li R."/>
            <person name="Lin C.F."/>
            <person name="Lin M.F."/>
            <person name="Lindblad-Toh K."/>
            <person name="Llopart A."/>
            <person name="Long M."/>
            <person name="Low L."/>
            <person name="Lozovsky E."/>
            <person name="Lu J."/>
            <person name="Luo M."/>
            <person name="Machado C.A."/>
            <person name="Makalowski W."/>
            <person name="Marzo M."/>
            <person name="Matsuda M."/>
            <person name="Matzkin L."/>
            <person name="McAllister B."/>
            <person name="McBride C.S."/>
            <person name="McKernan B."/>
            <person name="McKernan K."/>
            <person name="Mendez-Lago M."/>
            <person name="Minx P."/>
            <person name="Mollenhauer M.U."/>
            <person name="Montooth K."/>
            <person name="Mount S.M."/>
            <person name="Mu X."/>
            <person name="Myers E."/>
            <person name="Negre B."/>
            <person name="Newfeld S."/>
            <person name="Nielsen R."/>
            <person name="Noor M.A."/>
            <person name="O'Grady P."/>
            <person name="Pachter L."/>
            <person name="Papaceit M."/>
            <person name="Parisi M.J."/>
            <person name="Parisi M."/>
            <person name="Parts L."/>
            <person name="Pedersen J.S."/>
            <person name="Pesole G."/>
            <person name="Phillippy A.M."/>
            <person name="Ponting C.P."/>
            <person name="Pop M."/>
            <person name="Porcelli D."/>
            <person name="Powell J.R."/>
            <person name="Prohaska S."/>
            <person name="Pruitt K."/>
            <person name="Puig M."/>
            <person name="Quesneville H."/>
            <person name="Ram K.R."/>
            <person name="Rand D."/>
            <person name="Rasmussen M.D."/>
            <person name="Reed L.K."/>
            <person name="Reenan R."/>
            <person name="Reily A."/>
            <person name="Remington K.A."/>
            <person name="Rieger T.T."/>
            <person name="Ritchie M.G."/>
            <person name="Robin C."/>
            <person name="Rogers Y.H."/>
            <person name="Rohde C."/>
            <person name="Rozas J."/>
            <person name="Rubenfield M.J."/>
            <person name="Ruiz A."/>
            <person name="Russo S."/>
            <person name="Salzberg S.L."/>
            <person name="Sanchez-Gracia A."/>
            <person name="Saranga D.J."/>
            <person name="Sato H."/>
            <person name="Schaeffer S.W."/>
            <person name="Schatz M.C."/>
            <person name="Schlenke T."/>
            <person name="Schwartz R."/>
            <person name="Segarra C."/>
            <person name="Singh R.S."/>
            <person name="Sirot L."/>
            <person name="Sirota M."/>
            <person name="Sisneros N.B."/>
            <person name="Smith C.D."/>
            <person name="Smith T.F."/>
            <person name="Spieth J."/>
            <person name="Stage D.E."/>
            <person name="Stark A."/>
            <person name="Stephan W."/>
            <person name="Strausberg R.L."/>
            <person name="Strempel S."/>
            <person name="Sturgill D."/>
            <person name="Sutton G."/>
            <person name="Sutton G.G."/>
            <person name="Tao W."/>
            <person name="Teichmann S."/>
            <person name="Tobari Y.N."/>
            <person name="Tomimura Y."/>
            <person name="Tsolas J.M."/>
            <person name="Valente V.L."/>
            <person name="Venter E."/>
            <person name="Venter J.C."/>
            <person name="Vicario S."/>
            <person name="Vieira F.G."/>
            <person name="Vilella A.J."/>
            <person name="Villasante A."/>
            <person name="Walenz B."/>
            <person name="Wang J."/>
            <person name="Wasserman M."/>
            <person name="Watts T."/>
            <person name="Wilson D."/>
            <person name="Wilson R.K."/>
            <person name="Wing R.A."/>
            <person name="Wolfner M.F."/>
            <person name="Wong A."/>
            <person name="Wong G.K."/>
            <person name="Wu C.I."/>
            <person name="Wu G."/>
            <person name="Yamamoto D."/>
            <person name="Yang H.P."/>
            <person name="Yang S.P."/>
            <person name="Yorke J.A."/>
            <person name="Yoshida K."/>
            <person name="Zdobnov E."/>
            <person name="Zhang P."/>
            <person name="Zhang Y."/>
            <person name="Zimin A.V."/>
            <person name="Baldwin J."/>
            <person name="Abdouelleil A."/>
            <person name="Abdulkadir J."/>
            <person name="Abebe A."/>
            <person name="Abera B."/>
            <person name="Abreu J."/>
            <person name="Acer S.C."/>
            <person name="Aftuck L."/>
            <person name="Alexander A."/>
            <person name="An P."/>
            <person name="Anderson E."/>
            <person name="Anderson S."/>
            <person name="Arachi H."/>
            <person name="Azer M."/>
            <person name="Bachantsang P."/>
            <person name="Barry A."/>
            <person name="Bayul T."/>
            <person name="Berlin A."/>
            <person name="Bessette D."/>
            <person name="Bloom T."/>
            <person name="Blye J."/>
            <person name="Boguslavskiy L."/>
            <person name="Bonnet C."/>
            <person name="Boukhgalter B."/>
            <person name="Bourzgui I."/>
            <person name="Brown A."/>
            <person name="Cahill P."/>
            <person name="Channer S."/>
            <person name="Cheshatsang Y."/>
            <person name="Chuda L."/>
            <person name="Citroen M."/>
            <person name="Collymore A."/>
            <person name="Cooke P."/>
            <person name="Costello M."/>
            <person name="D'Aco K."/>
            <person name="Daza R."/>
            <person name="De Haan G."/>
            <person name="DeGray S."/>
            <person name="DeMaso C."/>
            <person name="Dhargay N."/>
            <person name="Dooley K."/>
            <person name="Dooley E."/>
            <person name="Doricent M."/>
            <person name="Dorje P."/>
            <person name="Dorjee K."/>
            <person name="Dupes A."/>
            <person name="Elong R."/>
            <person name="Falk J."/>
            <person name="Farina A."/>
            <person name="Faro S."/>
            <person name="Ferguson D."/>
            <person name="Fisher S."/>
            <person name="Foley C.D."/>
            <person name="Franke A."/>
            <person name="Friedrich D."/>
            <person name="Gadbois L."/>
            <person name="Gearin G."/>
            <person name="Gearin C.R."/>
            <person name="Giannoukos G."/>
            <person name="Goode T."/>
            <person name="Graham J."/>
            <person name="Grandbois E."/>
            <person name="Grewal S."/>
            <person name="Gyaltsen K."/>
            <person name="Hafez N."/>
            <person name="Hagos B."/>
            <person name="Hall J."/>
            <person name="Henson C."/>
            <person name="Hollinger A."/>
            <person name="Honan T."/>
            <person name="Huard M.D."/>
            <person name="Hughes L."/>
            <person name="Hurhula B."/>
            <person name="Husby M.E."/>
            <person name="Kamat A."/>
            <person name="Kanga B."/>
            <person name="Kashin S."/>
            <person name="Khazanovich D."/>
            <person name="Kisner P."/>
            <person name="Lance K."/>
            <person name="Lara M."/>
            <person name="Lee W."/>
            <person name="Lennon N."/>
            <person name="Letendre F."/>
            <person name="LeVine R."/>
            <person name="Lipovsky A."/>
            <person name="Liu X."/>
            <person name="Liu J."/>
            <person name="Liu S."/>
            <person name="Lokyitsang T."/>
            <person name="Lokyitsang Y."/>
            <person name="Lubonja R."/>
            <person name="Lui A."/>
            <person name="MacDonald P."/>
            <person name="Magnisalis V."/>
            <person name="Maru K."/>
            <person name="Matthews C."/>
            <person name="McCusker W."/>
            <person name="McDonough S."/>
            <person name="Mehta T."/>
            <person name="Meldrim J."/>
            <person name="Meneus L."/>
            <person name="Mihai O."/>
            <person name="Mihalev A."/>
            <person name="Mihova T."/>
            <person name="Mittelman R."/>
            <person name="Mlenga V."/>
            <person name="Montmayeur A."/>
            <person name="Mulrain L."/>
            <person name="Navidi A."/>
            <person name="Naylor J."/>
            <person name="Negash T."/>
            <person name="Nguyen T."/>
            <person name="Nguyen N."/>
            <person name="Nicol R."/>
            <person name="Norbu C."/>
            <person name="Norbu N."/>
            <person name="Novod N."/>
            <person name="O'Neill B."/>
            <person name="Osman S."/>
            <person name="Markiewicz E."/>
            <person name="Oyono O.L."/>
            <person name="Patti C."/>
            <person name="Phunkhang P."/>
            <person name="Pierre F."/>
            <person name="Priest M."/>
            <person name="Raghuraman S."/>
            <person name="Rege F."/>
            <person name="Reyes R."/>
            <person name="Rise C."/>
            <person name="Rogov P."/>
            <person name="Ross K."/>
            <person name="Ryan E."/>
            <person name="Settipalli S."/>
            <person name="Shea T."/>
            <person name="Sherpa N."/>
            <person name="Shi L."/>
            <person name="Shih D."/>
            <person name="Sparrow T."/>
            <person name="Spaulding J."/>
            <person name="Stalker J."/>
            <person name="Stange-Thomann N."/>
            <person name="Stavropoulos S."/>
            <person name="Stone C."/>
            <person name="Strader C."/>
            <person name="Tesfaye S."/>
            <person name="Thomson T."/>
            <person name="Thoulutsang Y."/>
            <person name="Thoulutsang D."/>
            <person name="Topham K."/>
            <person name="Topping I."/>
            <person name="Tsamla T."/>
            <person name="Vassiliev H."/>
            <person name="Vo A."/>
            <person name="Wangchuk T."/>
            <person name="Wangdi T."/>
            <person name="Weiand M."/>
            <person name="Wilkinson J."/>
            <person name="Wilson A."/>
            <person name="Yadav S."/>
            <person name="Young G."/>
            <person name="Yu Q."/>
            <person name="Zembek L."/>
            <person name="Zhong D."/>
            <person name="Zimmer A."/>
            <person name="Zwirko Z."/>
            <person name="Jaffe D.B."/>
            <person name="Alvarez P."/>
            <person name="Brockman W."/>
            <person name="Butler J."/>
            <person name="Chin C."/>
            <person name="Gnerre S."/>
            <person name="Grabherr M."/>
            <person name="Kleber M."/>
            <person name="Mauceli E."/>
            <person name="MacCallum I."/>
        </authorList>
    </citation>
    <scope>NUCLEOTIDE SEQUENCE [LARGE SCALE GENOMIC DNA]</scope>
    <source>
        <strain evidence="2">TSC#14030-0811.24</strain>
    </source>
</reference>
<evidence type="ECO:0000259" key="1">
    <source>
        <dbReference type="PROSITE" id="PS50969"/>
    </source>
</evidence>
<dbReference type="OMA" id="WYDLAIY"/>
<dbReference type="SMART" id="SM00577">
    <property type="entry name" value="CPDc"/>
    <property type="match status" value="1"/>
</dbReference>
<dbReference type="Gene3D" id="3.40.50.1000">
    <property type="entry name" value="HAD superfamily/HAD-like"/>
    <property type="match status" value="1"/>
</dbReference>
<dbReference type="SMR" id="B4NMP9"/>
<dbReference type="PANTHER" id="PTHR12210">
    <property type="entry name" value="DULLARD PROTEIN PHOSPHATASE"/>
    <property type="match status" value="1"/>
</dbReference>
<reference evidence="2" key="3">
    <citation type="journal article" date="2008" name="Bioinformatics">
        <title>Assembly reconciliation.</title>
        <authorList>
            <person name="Zimin A.V."/>
            <person name="Smith D.R."/>
            <person name="Sutton G."/>
            <person name="Yorke J.A."/>
        </authorList>
    </citation>
    <scope>NUCLEOTIDE SEQUENCE</scope>
    <source>
        <strain evidence="2">TSC#14030-0811.24</strain>
    </source>
</reference>
<dbReference type="InParanoid" id="B4NMP9"/>
<dbReference type="GO" id="GO:0016791">
    <property type="term" value="F:phosphatase activity"/>
    <property type="evidence" value="ECO:0007669"/>
    <property type="project" value="InterPro"/>
</dbReference>
<dbReference type="SUPFAM" id="SSF56784">
    <property type="entry name" value="HAD-like"/>
    <property type="match status" value="1"/>
</dbReference>
<proteinExistence type="predicted"/>
<dbReference type="eggNOG" id="KOG1605">
    <property type="taxonomic scope" value="Eukaryota"/>
</dbReference>
<dbReference type="NCBIfam" id="TIGR02251">
    <property type="entry name" value="HIF-SF_euk"/>
    <property type="match status" value="1"/>
</dbReference>
<accession>B4NMP9</accession>
<dbReference type="FunFam" id="3.40.50.1000:FF:000093">
    <property type="entry name" value="NLI interacting factor-like phosphatase family protein"/>
    <property type="match status" value="1"/>
</dbReference>
<dbReference type="InterPro" id="IPR023214">
    <property type="entry name" value="HAD_sf"/>
</dbReference>
<dbReference type="FunCoup" id="B4NMP9">
    <property type="interactions" value="36"/>
</dbReference>
<evidence type="ECO:0000313" key="3">
    <source>
        <dbReference type="Proteomes" id="UP000007798"/>
    </source>
</evidence>
<organism evidence="2 3">
    <name type="scientific">Drosophila willistoni</name>
    <name type="common">Fruit fly</name>
    <dbReference type="NCBI Taxonomy" id="7260"/>
    <lineage>
        <taxon>Eukaryota</taxon>
        <taxon>Metazoa</taxon>
        <taxon>Ecdysozoa</taxon>
        <taxon>Arthropoda</taxon>
        <taxon>Hexapoda</taxon>
        <taxon>Insecta</taxon>
        <taxon>Pterygota</taxon>
        <taxon>Neoptera</taxon>
        <taxon>Endopterygota</taxon>
        <taxon>Diptera</taxon>
        <taxon>Brachycera</taxon>
        <taxon>Muscomorpha</taxon>
        <taxon>Ephydroidea</taxon>
        <taxon>Drosophilidae</taxon>
        <taxon>Drosophila</taxon>
        <taxon>Sophophora</taxon>
    </lineage>
</organism>
<dbReference type="PhylomeDB" id="B4NMP9"/>
<gene>
    <name evidence="2" type="primary">Dwil\GK23052</name>
    <name evidence="2" type="ORF">Dwil_GK23052</name>
</gene>
<dbReference type="STRING" id="7260.B4NMP9"/>